<dbReference type="Proteomes" id="UP000319335">
    <property type="component" value="Unassembled WGS sequence"/>
</dbReference>
<dbReference type="OrthoDB" id="137027at2157"/>
<accession>A0A7Z8KMN7</accession>
<dbReference type="InterPro" id="IPR043900">
    <property type="entry name" value="DUF5788"/>
</dbReference>
<sequence length="152" mass="17992">MEKNDEISDRDRAKLLKRLHSSLFWVGEEIPYKVKVNEEEVNLHEIVWEIVNKPRIERNDIENIDKLLKLLYAKEKECEECLEHGHISSEEAHEILETAGGVRRAIMDLKELTVYAKRKAIFSCRRICDDVETCEWDSLTEEMKDKCWSKES</sequence>
<dbReference type="EMBL" id="VIAQ01000015">
    <property type="protein sequence ID" value="TQD24928.1"/>
    <property type="molecule type" value="Genomic_DNA"/>
</dbReference>
<dbReference type="AlphaFoldDB" id="A0A7Z8KMN7"/>
<evidence type="ECO:0000313" key="1">
    <source>
        <dbReference type="EMBL" id="TQD24928.1"/>
    </source>
</evidence>
<dbReference type="RefSeq" id="WP_154809653.1">
    <property type="nucleotide sequence ID" value="NZ_VIAQ01000015.1"/>
</dbReference>
<evidence type="ECO:0000313" key="2">
    <source>
        <dbReference type="Proteomes" id="UP000319335"/>
    </source>
</evidence>
<dbReference type="Pfam" id="PF19101">
    <property type="entry name" value="DUF5788"/>
    <property type="match status" value="1"/>
</dbReference>
<keyword evidence="2" id="KW-1185">Reference proteome</keyword>
<organism evidence="1 2">
    <name type="scientific">Methanolobus vulcani</name>
    <dbReference type="NCBI Taxonomy" id="38026"/>
    <lineage>
        <taxon>Archaea</taxon>
        <taxon>Methanobacteriati</taxon>
        <taxon>Methanobacteriota</taxon>
        <taxon>Stenosarchaea group</taxon>
        <taxon>Methanomicrobia</taxon>
        <taxon>Methanosarcinales</taxon>
        <taxon>Methanosarcinaceae</taxon>
        <taxon>Methanolobus</taxon>
    </lineage>
</organism>
<protein>
    <submittedName>
        <fullName evidence="1">Methyl-accepting chemotaxis protein</fullName>
    </submittedName>
</protein>
<reference evidence="1 2" key="1">
    <citation type="submission" date="2019-06" db="EMBL/GenBank/DDBJ databases">
        <title>Draft genome sequence of Methanolobus vulcani B1d.</title>
        <authorList>
            <person name="Creighbaum A.J."/>
            <person name="Ticak T."/>
            <person name="Hariraju D."/>
            <person name="Arivett B.A."/>
            <person name="Ferguson D.J.Jr."/>
        </authorList>
    </citation>
    <scope>NUCLEOTIDE SEQUENCE [LARGE SCALE GENOMIC DNA]</scope>
    <source>
        <strain evidence="1 2">B1d</strain>
    </source>
</reference>
<gene>
    <name evidence="1" type="ORF">FKV42_07605</name>
</gene>
<proteinExistence type="predicted"/>
<comment type="caution">
    <text evidence="1">The sequence shown here is derived from an EMBL/GenBank/DDBJ whole genome shotgun (WGS) entry which is preliminary data.</text>
</comment>
<name>A0A7Z8KMN7_9EURY</name>